<evidence type="ECO:0000259" key="2">
    <source>
        <dbReference type="PROSITE" id="PS51898"/>
    </source>
</evidence>
<dbReference type="GO" id="GO:0015074">
    <property type="term" value="P:DNA integration"/>
    <property type="evidence" value="ECO:0007669"/>
    <property type="project" value="InterPro"/>
</dbReference>
<dbReference type="AlphaFoldDB" id="A0A1M7YZ74"/>
<dbReference type="Pfam" id="PF00589">
    <property type="entry name" value="Phage_integrase"/>
    <property type="match status" value="1"/>
</dbReference>
<evidence type="ECO:0000313" key="4">
    <source>
        <dbReference type="Proteomes" id="UP000184600"/>
    </source>
</evidence>
<keyword evidence="1" id="KW-0233">DNA recombination</keyword>
<reference evidence="4" key="1">
    <citation type="submission" date="2016-12" db="EMBL/GenBank/DDBJ databases">
        <authorList>
            <person name="Rodrigo-Torres L."/>
            <person name="Arahal R.D."/>
            <person name="Lucena T."/>
        </authorList>
    </citation>
    <scope>NUCLEOTIDE SEQUENCE [LARGE SCALE GENOMIC DNA]</scope>
</reference>
<dbReference type="InterPro" id="IPR011010">
    <property type="entry name" value="DNA_brk_join_enz"/>
</dbReference>
<feature type="domain" description="Tyr recombinase" evidence="2">
    <location>
        <begin position="2"/>
        <end position="213"/>
    </location>
</feature>
<evidence type="ECO:0000256" key="1">
    <source>
        <dbReference type="ARBA" id="ARBA00023172"/>
    </source>
</evidence>
<evidence type="ECO:0000313" key="3">
    <source>
        <dbReference type="EMBL" id="SHO57873.1"/>
    </source>
</evidence>
<dbReference type="PROSITE" id="PS51898">
    <property type="entry name" value="TYR_RECOMBINASE"/>
    <property type="match status" value="1"/>
</dbReference>
<dbReference type="GO" id="GO:0006310">
    <property type="term" value="P:DNA recombination"/>
    <property type="evidence" value="ECO:0007669"/>
    <property type="project" value="UniProtKB-KW"/>
</dbReference>
<dbReference type="InterPro" id="IPR013762">
    <property type="entry name" value="Integrase-like_cat_sf"/>
</dbReference>
<keyword evidence="4" id="KW-1185">Reference proteome</keyword>
<dbReference type="Proteomes" id="UP000184600">
    <property type="component" value="Unassembled WGS sequence"/>
</dbReference>
<organism evidence="3 4">
    <name type="scientific">Vibrio quintilis</name>
    <dbReference type="NCBI Taxonomy" id="1117707"/>
    <lineage>
        <taxon>Bacteria</taxon>
        <taxon>Pseudomonadati</taxon>
        <taxon>Pseudomonadota</taxon>
        <taxon>Gammaproteobacteria</taxon>
        <taxon>Vibrionales</taxon>
        <taxon>Vibrionaceae</taxon>
        <taxon>Vibrio</taxon>
    </lineage>
</organism>
<name>A0A1M7YZ74_9VIBR</name>
<dbReference type="GO" id="GO:0003677">
    <property type="term" value="F:DNA binding"/>
    <property type="evidence" value="ECO:0007669"/>
    <property type="project" value="InterPro"/>
</dbReference>
<dbReference type="InterPro" id="IPR002104">
    <property type="entry name" value="Integrase_catalytic"/>
</dbReference>
<sequence length="213" mass="24434">MALPPFIDKAKRDWLFKVTELNSTQPERDAALLAFFFGSACTTLEINRIQLKDVLKKSGKLSKRFDVRGNERVVYLTNPKLCDYTNRYIDYRVKNRIGLGDNPDQYLGLDPDDALFFSYQSKPFSIVRTKTKRGNDTYRCDALNRHLKMLMQNAGIESPSILSGRRTFAVTLHRQGYDIAHIHYMLGNKTLETTQKLLTTDPISMGDIARNAF</sequence>
<accession>A0A1M7YZ74</accession>
<dbReference type="SUPFAM" id="SSF56349">
    <property type="entry name" value="DNA breaking-rejoining enzymes"/>
    <property type="match status" value="1"/>
</dbReference>
<dbReference type="EMBL" id="FRFG01000048">
    <property type="protein sequence ID" value="SHO57873.1"/>
    <property type="molecule type" value="Genomic_DNA"/>
</dbReference>
<dbReference type="OrthoDB" id="5876756at2"/>
<gene>
    <name evidence="3" type="ORF">VQ7734_03643</name>
</gene>
<dbReference type="STRING" id="1117707.VQ7734_03643"/>
<dbReference type="Gene3D" id="1.10.443.10">
    <property type="entry name" value="Intergrase catalytic core"/>
    <property type="match status" value="1"/>
</dbReference>
<protein>
    <submittedName>
        <fullName evidence="3">Site-specific tyrosine recombinase XerC</fullName>
    </submittedName>
</protein>
<proteinExistence type="predicted"/>
<dbReference type="RefSeq" id="WP_073585247.1">
    <property type="nucleotide sequence ID" value="NZ_AP024897.1"/>
</dbReference>